<protein>
    <submittedName>
        <fullName evidence="2">Formamidopyrimidine-DNA glycosylase</fullName>
        <ecNumber evidence="2">3.2.2.23</ecNumber>
    </submittedName>
</protein>
<keyword evidence="2" id="KW-0378">Hydrolase</keyword>
<feature type="compositionally biased region" description="Basic residues" evidence="1">
    <location>
        <begin position="49"/>
        <end position="64"/>
    </location>
</feature>
<dbReference type="AlphaFoldDB" id="A0A6J4MA65"/>
<dbReference type="EMBL" id="CADCUE010000228">
    <property type="protein sequence ID" value="CAA9352395.1"/>
    <property type="molecule type" value="Genomic_DNA"/>
</dbReference>
<feature type="compositionally biased region" description="Gly residues" evidence="1">
    <location>
        <begin position="133"/>
        <end position="143"/>
    </location>
</feature>
<reference evidence="2" key="1">
    <citation type="submission" date="2020-02" db="EMBL/GenBank/DDBJ databases">
        <authorList>
            <person name="Meier V. D."/>
        </authorList>
    </citation>
    <scope>NUCLEOTIDE SEQUENCE</scope>
    <source>
        <strain evidence="2">AVDCRST_MAG16</strain>
    </source>
</reference>
<feature type="non-terminal residue" evidence="2">
    <location>
        <position position="306"/>
    </location>
</feature>
<feature type="compositionally biased region" description="Low complexity" evidence="1">
    <location>
        <begin position="287"/>
        <end position="306"/>
    </location>
</feature>
<keyword evidence="2" id="KW-0326">Glycosidase</keyword>
<accession>A0A6J4MA65</accession>
<organism evidence="2">
    <name type="scientific">uncultured Frankineae bacterium</name>
    <dbReference type="NCBI Taxonomy" id="437475"/>
    <lineage>
        <taxon>Bacteria</taxon>
        <taxon>Bacillati</taxon>
        <taxon>Actinomycetota</taxon>
        <taxon>Actinomycetes</taxon>
        <taxon>Frankiales</taxon>
        <taxon>environmental samples</taxon>
    </lineage>
</organism>
<dbReference type="EC" id="3.2.2.23" evidence="2"/>
<name>A0A6J4MA65_9ACTN</name>
<dbReference type="GO" id="GO:0008534">
    <property type="term" value="F:oxidized purine nucleobase lesion DNA N-glycosylase activity"/>
    <property type="evidence" value="ECO:0007669"/>
    <property type="project" value="UniProtKB-EC"/>
</dbReference>
<feature type="compositionally biased region" description="Low complexity" evidence="1">
    <location>
        <begin position="9"/>
        <end position="31"/>
    </location>
</feature>
<feature type="non-terminal residue" evidence="2">
    <location>
        <position position="1"/>
    </location>
</feature>
<feature type="compositionally biased region" description="Basic and acidic residues" evidence="1">
    <location>
        <begin position="162"/>
        <end position="178"/>
    </location>
</feature>
<gene>
    <name evidence="2" type="ORF">AVDCRST_MAG16-2448</name>
</gene>
<sequence length="306" mass="31494">ARRRQRVEGGPPAARAARRPPGARVGLPGAAARDRGPVRPHRDGLRLVRQAHAHPLLPHRRRRRADPAHPLRDGRVLAGRRSGQGAARRPRRRGAGGAAHRRADGVRAAHAGRGAGPDDRRGPGARASRPGPAGAGLGRGRGGAPAVRGPRPAAGGGPARPAEPRRDRQPLGRRDLLPARRLAVDPGARGGPAGRGAARPPDDAPLPRAPRSGHDRRHPSGQDALGLRPGRAPVPPVRDPGGVPGQRDGTAVRPRDLVVPALPAGALPDARAATDPPRSAPGRQRGVVRVADPADGGAAGVRTACL</sequence>
<proteinExistence type="predicted"/>
<evidence type="ECO:0000313" key="2">
    <source>
        <dbReference type="EMBL" id="CAA9352395.1"/>
    </source>
</evidence>
<feature type="compositionally biased region" description="Basic and acidic residues" evidence="1">
    <location>
        <begin position="65"/>
        <end position="75"/>
    </location>
</feature>
<evidence type="ECO:0000256" key="1">
    <source>
        <dbReference type="SAM" id="MobiDB-lite"/>
    </source>
</evidence>
<feature type="region of interest" description="Disordered" evidence="1">
    <location>
        <begin position="1"/>
        <end position="306"/>
    </location>
</feature>
<feature type="compositionally biased region" description="Low complexity" evidence="1">
    <location>
        <begin position="144"/>
        <end position="153"/>
    </location>
</feature>
<feature type="compositionally biased region" description="Basic and acidic residues" evidence="1">
    <location>
        <begin position="32"/>
        <end position="46"/>
    </location>
</feature>